<sequence>MAADLFLSSSVILSVAALAIVSLTTSRGRTEHRQPKHRQRDQIQRGPEDPHDGSKEG</sequence>
<proteinExistence type="predicted"/>
<comment type="caution">
    <text evidence="2">The sequence shown here is derived from an EMBL/GenBank/DDBJ whole genome shotgun (WGS) entry which is preliminary data.</text>
</comment>
<protein>
    <submittedName>
        <fullName evidence="2">Uncharacterized protein</fullName>
    </submittedName>
</protein>
<reference evidence="2" key="1">
    <citation type="journal article" date="2015" name="Nature">
        <title>Complex archaea that bridge the gap between prokaryotes and eukaryotes.</title>
        <authorList>
            <person name="Spang A."/>
            <person name="Saw J.H."/>
            <person name="Jorgensen S.L."/>
            <person name="Zaremba-Niedzwiedzka K."/>
            <person name="Martijn J."/>
            <person name="Lind A.E."/>
            <person name="van Eijk R."/>
            <person name="Schleper C."/>
            <person name="Guy L."/>
            <person name="Ettema T.J."/>
        </authorList>
    </citation>
    <scope>NUCLEOTIDE SEQUENCE</scope>
</reference>
<accession>A0A0F9R0A2</accession>
<evidence type="ECO:0000256" key="1">
    <source>
        <dbReference type="SAM" id="MobiDB-lite"/>
    </source>
</evidence>
<feature type="region of interest" description="Disordered" evidence="1">
    <location>
        <begin position="25"/>
        <end position="57"/>
    </location>
</feature>
<dbReference type="EMBL" id="LAZR01001233">
    <property type="protein sequence ID" value="KKN48184.1"/>
    <property type="molecule type" value="Genomic_DNA"/>
</dbReference>
<name>A0A0F9R0A2_9ZZZZ</name>
<dbReference type="AlphaFoldDB" id="A0A0F9R0A2"/>
<gene>
    <name evidence="2" type="ORF">LCGC14_0655310</name>
</gene>
<evidence type="ECO:0000313" key="2">
    <source>
        <dbReference type="EMBL" id="KKN48184.1"/>
    </source>
</evidence>
<organism evidence="2">
    <name type="scientific">marine sediment metagenome</name>
    <dbReference type="NCBI Taxonomy" id="412755"/>
    <lineage>
        <taxon>unclassified sequences</taxon>
        <taxon>metagenomes</taxon>
        <taxon>ecological metagenomes</taxon>
    </lineage>
</organism>
<feature type="compositionally biased region" description="Basic and acidic residues" evidence="1">
    <location>
        <begin position="40"/>
        <end position="57"/>
    </location>
</feature>